<proteinExistence type="predicted"/>
<dbReference type="CDD" id="cd00198">
    <property type="entry name" value="vWFA"/>
    <property type="match status" value="1"/>
</dbReference>
<dbReference type="EMBL" id="CAEZWM010000156">
    <property type="protein sequence ID" value="CAB4664611.1"/>
    <property type="molecule type" value="Genomic_DNA"/>
</dbReference>
<dbReference type="InterPro" id="IPR002035">
    <property type="entry name" value="VWF_A"/>
</dbReference>
<evidence type="ECO:0000256" key="1">
    <source>
        <dbReference type="SAM" id="Coils"/>
    </source>
</evidence>
<dbReference type="SUPFAM" id="SSF53300">
    <property type="entry name" value="vWA-like"/>
    <property type="match status" value="1"/>
</dbReference>
<organism evidence="3">
    <name type="scientific">freshwater metagenome</name>
    <dbReference type="NCBI Taxonomy" id="449393"/>
    <lineage>
        <taxon>unclassified sequences</taxon>
        <taxon>metagenomes</taxon>
        <taxon>ecological metagenomes</taxon>
    </lineage>
</organism>
<reference evidence="3" key="1">
    <citation type="submission" date="2020-05" db="EMBL/GenBank/DDBJ databases">
        <authorList>
            <person name="Chiriac C."/>
            <person name="Salcher M."/>
            <person name="Ghai R."/>
            <person name="Kavagutti S V."/>
        </authorList>
    </citation>
    <scope>NUCLEOTIDE SEQUENCE</scope>
</reference>
<protein>
    <submittedName>
        <fullName evidence="3">Unannotated protein</fullName>
    </submittedName>
</protein>
<name>A0A6J6LSD6_9ZZZZ</name>
<sequence length="665" mass="75855">MTRRAFDYSRWDGTQVGFNLDADSLLAEMADDLTYHGDPNAALRRLLQQGMRDSNGEQMMGLREMMKRLRERRRDEVESKDLGGPFAEIAERLREVLNEERAGIERRVEAARESQDQRRKEIVEELSAERNFELDMMPPDLGGLVKALQEYDFMDDAARAKFEELMDEIRSELIKSNFNQLSEGMSNVSPEQMVRMKDMLADLNQMLEARGRGEEPDFDAFMEKYSDFFPGNPATLDELLEQMARSMAAMQQMLNSMTPEQRDQLQQLSEALLDDVDLRWQMDELGRNLQNAFPDMGWQQSMGGQGDQPMGLGQMSEMLQNLGDLDQLESMLQNASTPAQLAEVDLDRARELLGDDAARSLEQMREMTRILQEAGLIDQREGRLELTPRAVRALGQKALGDLYRKLLKDQAGRHEVEQVGAGHERAYEHKPYEYGDPFNLNVEQTIRNAVFRAGAGTPVRLLPEDFEVERTEVLTRSATVLLLDVSMSMPMRDNFLPAKKVAMALHALITSQFPRDHFGLVAFGRVARDIKPELLPELSWDFEWGTNMQHALMLARRQLAGESGTKQILMVTDGEPTAHIEDGEAYFQYPASPVTVEETLREAARCTKAGITINTFMLDADWGLRNFVEQLTRLNRGRAFFTSPDNLGDYVLVDFLEQRRVRRTG</sequence>
<feature type="coiled-coil region" evidence="1">
    <location>
        <begin position="87"/>
        <end position="114"/>
    </location>
</feature>
<accession>A0A6J6LSD6</accession>
<keyword evidence="1" id="KW-0175">Coiled coil</keyword>
<dbReference type="Pfam" id="PF13519">
    <property type="entry name" value="VWA_2"/>
    <property type="match status" value="1"/>
</dbReference>
<dbReference type="Gene3D" id="3.40.50.410">
    <property type="entry name" value="von Willebrand factor, type A domain"/>
    <property type="match status" value="1"/>
</dbReference>
<evidence type="ECO:0000313" key="3">
    <source>
        <dbReference type="EMBL" id="CAB4664611.1"/>
    </source>
</evidence>
<dbReference type="SMART" id="SM00327">
    <property type="entry name" value="VWA"/>
    <property type="match status" value="1"/>
</dbReference>
<evidence type="ECO:0000259" key="2">
    <source>
        <dbReference type="SMART" id="SM00327"/>
    </source>
</evidence>
<dbReference type="EMBL" id="CAFBPF010000016">
    <property type="protein sequence ID" value="CAB5003024.1"/>
    <property type="molecule type" value="Genomic_DNA"/>
</dbReference>
<gene>
    <name evidence="3" type="ORF">UFOPK2242_01162</name>
    <name evidence="4" type="ORF">UFOPK4071_00251</name>
</gene>
<dbReference type="AlphaFoldDB" id="A0A6J6LSD6"/>
<dbReference type="InterPro" id="IPR036465">
    <property type="entry name" value="vWFA_dom_sf"/>
</dbReference>
<feature type="domain" description="VWFA" evidence="2">
    <location>
        <begin position="476"/>
        <end position="655"/>
    </location>
</feature>
<evidence type="ECO:0000313" key="4">
    <source>
        <dbReference type="EMBL" id="CAB5003024.1"/>
    </source>
</evidence>